<dbReference type="Pfam" id="PF00535">
    <property type="entry name" value="Glycos_transf_2"/>
    <property type="match status" value="1"/>
</dbReference>
<dbReference type="SUPFAM" id="SSF53448">
    <property type="entry name" value="Nucleotide-diphospho-sugar transferases"/>
    <property type="match status" value="1"/>
</dbReference>
<keyword evidence="2" id="KW-0328">Glycosyltransferase</keyword>
<evidence type="ECO:0000256" key="4">
    <source>
        <dbReference type="SAM" id="Phobius"/>
    </source>
</evidence>
<keyword evidence="4" id="KW-1133">Transmembrane helix</keyword>
<feature type="transmembrane region" description="Helical" evidence="4">
    <location>
        <begin position="388"/>
        <end position="406"/>
    </location>
</feature>
<accession>A0ABW8TDN4</accession>
<reference evidence="6 7" key="1">
    <citation type="submission" date="2024-11" db="EMBL/GenBank/DDBJ databases">
        <authorList>
            <person name="Heng Y.C."/>
            <person name="Lim A.C.H."/>
            <person name="Lee J.K.Y."/>
            <person name="Kittelmann S."/>
        </authorList>
    </citation>
    <scope>NUCLEOTIDE SEQUENCE [LARGE SCALE GENOMIC DNA]</scope>
    <source>
        <strain evidence="6 7">WILCCON 0114</strain>
    </source>
</reference>
<keyword evidence="4" id="KW-0812">Transmembrane</keyword>
<dbReference type="Proteomes" id="UP001623592">
    <property type="component" value="Unassembled WGS sequence"/>
</dbReference>
<comment type="caution">
    <text evidence="6">The sequence shown here is derived from an EMBL/GenBank/DDBJ whole genome shotgun (WGS) entry which is preliminary data.</text>
</comment>
<proteinExistence type="inferred from homology"/>
<keyword evidence="4" id="KW-0472">Membrane</keyword>
<feature type="transmembrane region" description="Helical" evidence="4">
    <location>
        <begin position="324"/>
        <end position="341"/>
    </location>
</feature>
<dbReference type="InterPro" id="IPR029044">
    <property type="entry name" value="Nucleotide-diphossugar_trans"/>
</dbReference>
<comment type="similarity">
    <text evidence="1">Belongs to the glycosyltransferase 2 family.</text>
</comment>
<dbReference type="RefSeq" id="WP_406787276.1">
    <property type="nucleotide sequence ID" value="NZ_JBJIAA010000007.1"/>
</dbReference>
<protein>
    <submittedName>
        <fullName evidence="6">TIGR03111 family XrtG-associated glycosyltransferase</fullName>
    </submittedName>
</protein>
<organism evidence="6 7">
    <name type="scientific">Clostridium neuense</name>
    <dbReference type="NCBI Taxonomy" id="1728934"/>
    <lineage>
        <taxon>Bacteria</taxon>
        <taxon>Bacillati</taxon>
        <taxon>Bacillota</taxon>
        <taxon>Clostridia</taxon>
        <taxon>Eubacteriales</taxon>
        <taxon>Clostridiaceae</taxon>
        <taxon>Clostridium</taxon>
    </lineage>
</organism>
<gene>
    <name evidence="6" type="ORF">ACJDT4_09270</name>
</gene>
<evidence type="ECO:0000259" key="5">
    <source>
        <dbReference type="Pfam" id="PF00535"/>
    </source>
</evidence>
<feature type="domain" description="Glycosyltransferase 2-like" evidence="5">
    <location>
        <begin position="58"/>
        <end position="229"/>
    </location>
</feature>
<keyword evidence="7" id="KW-1185">Reference proteome</keyword>
<dbReference type="InterPro" id="IPR017542">
    <property type="entry name" value="XrtG-assoc_glycosyltfrase"/>
</dbReference>
<evidence type="ECO:0000256" key="3">
    <source>
        <dbReference type="ARBA" id="ARBA00022679"/>
    </source>
</evidence>
<evidence type="ECO:0000256" key="1">
    <source>
        <dbReference type="ARBA" id="ARBA00006739"/>
    </source>
</evidence>
<feature type="transmembrane region" description="Helical" evidence="4">
    <location>
        <begin position="347"/>
        <end position="368"/>
    </location>
</feature>
<dbReference type="EMBL" id="JBJIAA010000007">
    <property type="protein sequence ID" value="MFL0250608.1"/>
    <property type="molecule type" value="Genomic_DNA"/>
</dbReference>
<evidence type="ECO:0000313" key="6">
    <source>
        <dbReference type="EMBL" id="MFL0250608.1"/>
    </source>
</evidence>
<keyword evidence="3" id="KW-0808">Transferase</keyword>
<sequence>MDMILSKSYKEMIFWMAWIIIPFIMEIVPAIGGFFILAKKRMSIKKEDFQGKLPQITLIVPVYNSERTLMGCLESVYNSDYPSELIDVMLINNMSSDKSFEVFMESQKKFKGLSMRYMNAKQGKSKALNMALFNSEGKYIIHIDSDGKLHRDAIKNMVVRFEQNSDIHCMTGAVLTDKDYIESTKGRFLKLVRKCEFFEYAQAFLAGRNFESELDSIYTLSGAFSAFRKSTILKTQLYNSETVCEDTQITFQIRHLLNKKVYLCENSLFFVDPIDNLSKLYTQRQRWQRGEIEVSHMFLKDKMSITKGFFSNFMIRMLMYDHTFAFPRMIWYFALIFLLFMNYPFYLIAGSVIAIYLLYVLSAILFYFNILSYLKEYKEIRKYYSKKFYLALLMPMYNLVIFWIRFAGIINSIKDEGTWKTLNFSEEYKAFCDVIKADCKSVVKIIKTVRKIVNNE</sequence>
<evidence type="ECO:0000256" key="2">
    <source>
        <dbReference type="ARBA" id="ARBA00022676"/>
    </source>
</evidence>
<dbReference type="PANTHER" id="PTHR43630:SF1">
    <property type="entry name" value="POLY-BETA-1,6-N-ACETYL-D-GLUCOSAMINE SYNTHASE"/>
    <property type="match status" value="1"/>
</dbReference>
<dbReference type="InterPro" id="IPR001173">
    <property type="entry name" value="Glyco_trans_2-like"/>
</dbReference>
<dbReference type="NCBIfam" id="TIGR03111">
    <property type="entry name" value="glyc2_xrt_Gpos1"/>
    <property type="match status" value="1"/>
</dbReference>
<dbReference type="Gene3D" id="3.90.550.10">
    <property type="entry name" value="Spore Coat Polysaccharide Biosynthesis Protein SpsA, Chain A"/>
    <property type="match status" value="1"/>
</dbReference>
<feature type="transmembrane region" description="Helical" evidence="4">
    <location>
        <begin position="12"/>
        <end position="37"/>
    </location>
</feature>
<name>A0ABW8TDN4_9CLOT</name>
<dbReference type="CDD" id="cd06423">
    <property type="entry name" value="CESA_like"/>
    <property type="match status" value="1"/>
</dbReference>
<dbReference type="PANTHER" id="PTHR43630">
    <property type="entry name" value="POLY-BETA-1,6-N-ACETYL-D-GLUCOSAMINE SYNTHASE"/>
    <property type="match status" value="1"/>
</dbReference>
<evidence type="ECO:0000313" key="7">
    <source>
        <dbReference type="Proteomes" id="UP001623592"/>
    </source>
</evidence>